<dbReference type="InterPro" id="IPR022896">
    <property type="entry name" value="TrioseP_Isoase_bac/euk"/>
</dbReference>
<evidence type="ECO:0000256" key="1">
    <source>
        <dbReference type="ARBA" id="ARBA00000474"/>
    </source>
</evidence>
<comment type="catalytic activity">
    <reaction evidence="1 8 9">
        <text>D-glyceraldehyde 3-phosphate = dihydroxyacetone phosphate</text>
        <dbReference type="Rhea" id="RHEA:18585"/>
        <dbReference type="ChEBI" id="CHEBI:57642"/>
        <dbReference type="ChEBI" id="CHEBI:59776"/>
        <dbReference type="EC" id="5.3.1.1"/>
    </reaction>
</comment>
<reference evidence="10 11" key="1">
    <citation type="journal article" date="2010" name="Stand. Genomic Sci.">
        <title>Non-contiguous finished genome sequence of Aminomonas paucivorans type strain (GLU-3).</title>
        <authorList>
            <person name="Pitluck S."/>
            <person name="Yasawong M."/>
            <person name="Held B."/>
            <person name="Lapidus A."/>
            <person name="Nolan M."/>
            <person name="Copeland A."/>
            <person name="Lucas S."/>
            <person name="Del Rio T.G."/>
            <person name="Tice H."/>
            <person name="Cheng J.F."/>
            <person name="Chertkov O."/>
            <person name="Goodwin L."/>
            <person name="Tapia R."/>
            <person name="Han C."/>
            <person name="Liolios K."/>
            <person name="Ivanova N."/>
            <person name="Mavromatis K."/>
            <person name="Ovchinnikova G."/>
            <person name="Pati A."/>
            <person name="Chen A."/>
            <person name="Palaniappan K."/>
            <person name="Land M."/>
            <person name="Hauser L."/>
            <person name="Chang Y.J."/>
            <person name="Jeffries C.D."/>
            <person name="Pukall R."/>
            <person name="Spring S."/>
            <person name="Rohde M."/>
            <person name="Sikorski J."/>
            <person name="Goker M."/>
            <person name="Woyke T."/>
            <person name="Bristow J."/>
            <person name="Eisen J.A."/>
            <person name="Markowitz V."/>
            <person name="Hugenholtz P."/>
            <person name="Kyrpides N.C."/>
            <person name="Klenk H.P."/>
        </authorList>
    </citation>
    <scope>NUCLEOTIDE SEQUENCE [LARGE SCALE GENOMIC DNA]</scope>
    <source>
        <strain evidence="10 11">DSM 12260</strain>
    </source>
</reference>
<comment type="subunit">
    <text evidence="8 9">Homodimer.</text>
</comment>
<dbReference type="SUPFAM" id="SSF51351">
    <property type="entry name" value="Triosephosphate isomerase (TIM)"/>
    <property type="match status" value="1"/>
</dbReference>
<evidence type="ECO:0000313" key="10">
    <source>
        <dbReference type="EMBL" id="EFQ23888.1"/>
    </source>
</evidence>
<feature type="active site" description="Electrophile" evidence="8">
    <location>
        <position position="104"/>
    </location>
</feature>
<organism evidence="10 11">
    <name type="scientific">Aminomonas paucivorans DSM 12260</name>
    <dbReference type="NCBI Taxonomy" id="584708"/>
    <lineage>
        <taxon>Bacteria</taxon>
        <taxon>Thermotogati</taxon>
        <taxon>Synergistota</taxon>
        <taxon>Synergistia</taxon>
        <taxon>Synergistales</taxon>
        <taxon>Synergistaceae</taxon>
        <taxon>Aminomonas</taxon>
    </lineage>
</organism>
<keyword evidence="4 8" id="KW-0312">Gluconeogenesis</keyword>
<dbReference type="GO" id="GO:0004807">
    <property type="term" value="F:triose-phosphate isomerase activity"/>
    <property type="evidence" value="ECO:0007669"/>
    <property type="project" value="UniProtKB-UniRule"/>
</dbReference>
<evidence type="ECO:0000313" key="11">
    <source>
        <dbReference type="Proteomes" id="UP000005096"/>
    </source>
</evidence>
<dbReference type="EMBL" id="CM001022">
    <property type="protein sequence ID" value="EFQ23888.1"/>
    <property type="molecule type" value="Genomic_DNA"/>
</dbReference>
<keyword evidence="6 8" id="KW-0324">Glycolysis</keyword>
<proteinExistence type="inferred from homology"/>
<dbReference type="UniPathway" id="UPA00138"/>
<dbReference type="InterPro" id="IPR000652">
    <property type="entry name" value="Triosephosphate_isomerase"/>
</dbReference>
<dbReference type="PANTHER" id="PTHR21139">
    <property type="entry name" value="TRIOSEPHOSPHATE ISOMERASE"/>
    <property type="match status" value="1"/>
</dbReference>
<dbReference type="HAMAP" id="MF_00147_B">
    <property type="entry name" value="TIM_B"/>
    <property type="match status" value="1"/>
</dbReference>
<dbReference type="PROSITE" id="PS00171">
    <property type="entry name" value="TIM_1"/>
    <property type="match status" value="1"/>
</dbReference>
<feature type="binding site" evidence="8">
    <location>
        <position position="183"/>
    </location>
    <ligand>
        <name>substrate</name>
    </ligand>
</feature>
<dbReference type="GO" id="GO:0006094">
    <property type="term" value="P:gluconeogenesis"/>
    <property type="evidence" value="ECO:0007669"/>
    <property type="project" value="UniProtKB-UniRule"/>
</dbReference>
<dbReference type="Proteomes" id="UP000005096">
    <property type="component" value="Chromosome"/>
</dbReference>
<gene>
    <name evidence="8" type="primary">tpiA</name>
    <name evidence="10" type="ORF">Apau_1469</name>
</gene>
<keyword evidence="11" id="KW-1185">Reference proteome</keyword>
<accession>E3D0R7</accession>
<dbReference type="InterPro" id="IPR035990">
    <property type="entry name" value="TIM_sf"/>
</dbReference>
<dbReference type="Gene3D" id="3.20.20.70">
    <property type="entry name" value="Aldolase class I"/>
    <property type="match status" value="1"/>
</dbReference>
<feature type="binding site" evidence="8">
    <location>
        <position position="223"/>
    </location>
    <ligand>
        <name>substrate</name>
    </ligand>
</feature>
<dbReference type="NCBIfam" id="TIGR00419">
    <property type="entry name" value="tim"/>
    <property type="match status" value="1"/>
</dbReference>
<dbReference type="eggNOG" id="COG0149">
    <property type="taxonomic scope" value="Bacteria"/>
</dbReference>
<dbReference type="GO" id="GO:0046166">
    <property type="term" value="P:glyceraldehyde-3-phosphate biosynthetic process"/>
    <property type="evidence" value="ECO:0007669"/>
    <property type="project" value="TreeGrafter"/>
</dbReference>
<dbReference type="HOGENOM" id="CLU_024251_2_3_0"/>
<keyword evidence="5 8" id="KW-0963">Cytoplasm</keyword>
<dbReference type="RefSeq" id="WP_006301092.1">
    <property type="nucleotide sequence ID" value="NZ_CM001022.1"/>
</dbReference>
<dbReference type="GO" id="GO:0006096">
    <property type="term" value="P:glycolytic process"/>
    <property type="evidence" value="ECO:0007669"/>
    <property type="project" value="UniProtKB-UniRule"/>
</dbReference>
<comment type="similarity">
    <text evidence="3 8 9">Belongs to the triosephosphate isomerase family.</text>
</comment>
<feature type="active site" description="Proton acceptor" evidence="8">
    <location>
        <position position="177"/>
    </location>
</feature>
<dbReference type="PaxDb" id="584708-Apau_1469"/>
<feature type="binding site" evidence="8">
    <location>
        <begin position="244"/>
        <end position="245"/>
    </location>
    <ligand>
        <name>substrate</name>
    </ligand>
</feature>
<evidence type="ECO:0000256" key="3">
    <source>
        <dbReference type="ARBA" id="ARBA00007422"/>
    </source>
</evidence>
<evidence type="ECO:0000256" key="4">
    <source>
        <dbReference type="ARBA" id="ARBA00022432"/>
    </source>
</evidence>
<dbReference type="FunFam" id="3.20.20.70:FF:000016">
    <property type="entry name" value="Triosephosphate isomerase"/>
    <property type="match status" value="1"/>
</dbReference>
<dbReference type="InterPro" id="IPR013785">
    <property type="entry name" value="Aldolase_TIM"/>
</dbReference>
<sequence length="266" mass="28703">MRTKMIAGNWKMHHRPQEARAFVEELGRVLWARNELYGPLKEGVAEAVLFPTALSLAAVQDALGDLPVSLGAQNAHWEDHGAFTGEIGAPMLADFGCAYILIGHSERRHLFHETEVELARKLRAVLSTSARCLFCVGELLEEREAGKTHQVLERQLLGALEGVTIPDLTDRFAVAYEPVWAIGTGKTASDGDAEEGCGYIRHLVADRYGQETAQHLQVLYGGSVKPGNTAGLMVQGDIDGLLVGGASLEVPSFVGILEAALGILRP</sequence>
<dbReference type="Pfam" id="PF00121">
    <property type="entry name" value="TIM"/>
    <property type="match status" value="1"/>
</dbReference>
<dbReference type="AlphaFoldDB" id="E3D0R7"/>
<evidence type="ECO:0000256" key="6">
    <source>
        <dbReference type="ARBA" id="ARBA00023152"/>
    </source>
</evidence>
<comment type="subcellular location">
    <subcellularLocation>
        <location evidence="8 9">Cytoplasm</location>
    </subcellularLocation>
</comment>
<dbReference type="OrthoDB" id="9809429at2"/>
<feature type="binding site" evidence="8">
    <location>
        <begin position="9"/>
        <end position="11"/>
    </location>
    <ligand>
        <name>substrate</name>
    </ligand>
</feature>
<dbReference type="CDD" id="cd00311">
    <property type="entry name" value="TIM"/>
    <property type="match status" value="1"/>
</dbReference>
<dbReference type="EC" id="5.3.1.1" evidence="8 9"/>
<name>E3D0R7_9BACT</name>
<dbReference type="GO" id="GO:0019563">
    <property type="term" value="P:glycerol catabolic process"/>
    <property type="evidence" value="ECO:0007669"/>
    <property type="project" value="TreeGrafter"/>
</dbReference>
<comment type="pathway">
    <text evidence="2 8 9">Carbohydrate degradation; glycolysis; D-glyceraldehyde 3-phosphate from glycerone phosphate: step 1/1.</text>
</comment>
<evidence type="ECO:0000256" key="5">
    <source>
        <dbReference type="ARBA" id="ARBA00022490"/>
    </source>
</evidence>
<dbReference type="GO" id="GO:0005829">
    <property type="term" value="C:cytosol"/>
    <property type="evidence" value="ECO:0007669"/>
    <property type="project" value="TreeGrafter"/>
</dbReference>
<evidence type="ECO:0000256" key="7">
    <source>
        <dbReference type="ARBA" id="ARBA00023235"/>
    </source>
</evidence>
<dbReference type="PROSITE" id="PS51440">
    <property type="entry name" value="TIM_2"/>
    <property type="match status" value="1"/>
</dbReference>
<dbReference type="UniPathway" id="UPA00109">
    <property type="reaction ID" value="UER00189"/>
</dbReference>
<dbReference type="InterPro" id="IPR020861">
    <property type="entry name" value="Triosephosphate_isomerase_AS"/>
</dbReference>
<evidence type="ECO:0000256" key="8">
    <source>
        <dbReference type="HAMAP-Rule" id="MF_00147"/>
    </source>
</evidence>
<evidence type="ECO:0000256" key="9">
    <source>
        <dbReference type="RuleBase" id="RU363013"/>
    </source>
</evidence>
<dbReference type="STRING" id="584708.Apau_1469"/>
<comment type="function">
    <text evidence="8">Involved in the gluconeogenesis. Catalyzes stereospecifically the conversion of dihydroxyacetone phosphate (DHAP) to D-glyceraldehyde-3-phosphate (G3P).</text>
</comment>
<keyword evidence="7 8" id="KW-0413">Isomerase</keyword>
<evidence type="ECO:0000256" key="2">
    <source>
        <dbReference type="ARBA" id="ARBA00004680"/>
    </source>
</evidence>
<dbReference type="PANTHER" id="PTHR21139:SF42">
    <property type="entry name" value="TRIOSEPHOSPHATE ISOMERASE"/>
    <property type="match status" value="1"/>
</dbReference>
<comment type="pathway">
    <text evidence="8 9">Carbohydrate biosynthesis; gluconeogenesis.</text>
</comment>
<protein>
    <recommendedName>
        <fullName evidence="8 9">Triosephosphate isomerase</fullName>
        <shortName evidence="8">TIM</shortName>
        <shortName evidence="8">TPI</shortName>
        <ecNumber evidence="8 9">5.3.1.1</ecNumber>
    </recommendedName>
    <alternativeName>
        <fullName evidence="8">Triose-phosphate isomerase</fullName>
    </alternativeName>
</protein>